<evidence type="ECO:0000313" key="7">
    <source>
        <dbReference type="Proteomes" id="UP001158598"/>
    </source>
</evidence>
<dbReference type="Gene3D" id="3.40.50.360">
    <property type="match status" value="1"/>
</dbReference>
<dbReference type="Pfam" id="PF03358">
    <property type="entry name" value="FMN_red"/>
    <property type="match status" value="1"/>
</dbReference>
<sequence length="186" mass="19371">MSTLKTVVVSGNLGSPSKTLALAGQIVEAIRRHAATEAEILQLAELAPVVGPARNPNELGSVGKAALNSIAAADILIAVTPVYKGAYTGLFKHLFDLLDPKALNEKPVILGATGGGDKHALIVEHQLRPLFGFFGAFTVPSGVYAAEQLFDGQRFADPVLLERIEAAARQAVGIALNQTLPATQAA</sequence>
<dbReference type="AlphaFoldDB" id="A0AA35Y1A2"/>
<dbReference type="SUPFAM" id="SSF52218">
    <property type="entry name" value="Flavoproteins"/>
    <property type="match status" value="1"/>
</dbReference>
<dbReference type="InterPro" id="IPR051814">
    <property type="entry name" value="NAD(P)H-dep_FMN_reductase"/>
</dbReference>
<keyword evidence="3" id="KW-0288">FMN</keyword>
<keyword evidence="4 6" id="KW-0560">Oxidoreductase</keyword>
<dbReference type="InterPro" id="IPR029039">
    <property type="entry name" value="Flavoprotein-like_sf"/>
</dbReference>
<evidence type="ECO:0000259" key="5">
    <source>
        <dbReference type="Pfam" id="PF03358"/>
    </source>
</evidence>
<dbReference type="RefSeq" id="WP_282213229.1">
    <property type="nucleotide sequence ID" value="NZ_OX458332.1"/>
</dbReference>
<name>A0AA35Y1A2_METCP</name>
<evidence type="ECO:0000256" key="1">
    <source>
        <dbReference type="ARBA" id="ARBA00005990"/>
    </source>
</evidence>
<evidence type="ECO:0000256" key="4">
    <source>
        <dbReference type="ARBA" id="ARBA00023002"/>
    </source>
</evidence>
<reference evidence="6" key="1">
    <citation type="submission" date="2023-03" db="EMBL/GenBank/DDBJ databases">
        <authorList>
            <person name="Pearce D."/>
        </authorList>
    </citation>
    <scope>NUCLEOTIDE SEQUENCE</scope>
    <source>
        <strain evidence="6">Mc</strain>
    </source>
</reference>
<dbReference type="PANTHER" id="PTHR43408:SF2">
    <property type="entry name" value="FMN REDUCTASE (NADPH)"/>
    <property type="match status" value="1"/>
</dbReference>
<keyword evidence="2" id="KW-0285">Flavoprotein</keyword>
<dbReference type="GO" id="GO:0052873">
    <property type="term" value="F:FMN reductase (NADPH) activity"/>
    <property type="evidence" value="ECO:0007669"/>
    <property type="project" value="UniProtKB-EC"/>
</dbReference>
<comment type="similarity">
    <text evidence="1">Belongs to the SsuE family.</text>
</comment>
<accession>A0AA35Y1A2</accession>
<protein>
    <submittedName>
        <fullName evidence="6">FMN reductase (NADPH)</fullName>
        <ecNumber evidence="6">1.5.1.38</ecNumber>
    </submittedName>
</protein>
<dbReference type="PANTHER" id="PTHR43408">
    <property type="entry name" value="FMN REDUCTASE (NADPH)"/>
    <property type="match status" value="1"/>
</dbReference>
<evidence type="ECO:0000256" key="2">
    <source>
        <dbReference type="ARBA" id="ARBA00022630"/>
    </source>
</evidence>
<dbReference type="InterPro" id="IPR005025">
    <property type="entry name" value="FMN_Rdtase-like_dom"/>
</dbReference>
<proteinExistence type="inferred from homology"/>
<gene>
    <name evidence="6" type="primary">msuE</name>
    <name evidence="6" type="ORF">MCNOR_2278</name>
</gene>
<dbReference type="EMBL" id="OX458332">
    <property type="protein sequence ID" value="CAI8838897.1"/>
    <property type="molecule type" value="Genomic_DNA"/>
</dbReference>
<organism evidence="6 7">
    <name type="scientific">Methylococcus capsulatus</name>
    <dbReference type="NCBI Taxonomy" id="414"/>
    <lineage>
        <taxon>Bacteria</taxon>
        <taxon>Pseudomonadati</taxon>
        <taxon>Pseudomonadota</taxon>
        <taxon>Gammaproteobacteria</taxon>
        <taxon>Methylococcales</taxon>
        <taxon>Methylococcaceae</taxon>
        <taxon>Methylococcus</taxon>
    </lineage>
</organism>
<dbReference type="Proteomes" id="UP001158598">
    <property type="component" value="Chromosome"/>
</dbReference>
<evidence type="ECO:0000313" key="6">
    <source>
        <dbReference type="EMBL" id="CAI8838897.1"/>
    </source>
</evidence>
<dbReference type="EC" id="1.5.1.38" evidence="6"/>
<evidence type="ECO:0000256" key="3">
    <source>
        <dbReference type="ARBA" id="ARBA00022643"/>
    </source>
</evidence>
<feature type="domain" description="NADPH-dependent FMN reductase-like" evidence="5">
    <location>
        <begin position="5"/>
        <end position="148"/>
    </location>
</feature>